<name>A0A0A9VZP5_LYGHE</name>
<gene>
    <name evidence="1" type="primary">KIF15_0</name>
    <name evidence="1" type="ORF">CM83_104125</name>
</gene>
<sequence length="181" mass="20862">SSTLSSEVLELKSNPIPALFTISYDSFITWTTKFSSYATLVRVLAYALRFFNNAKIKKADRIVGPVTTEEFSHANTRCIHLLQQHFYSKRSERKTQDLFSSLNVFEDSHGLLRVGGRLMLSDLPYPQRHPLLLPKETHFTFLLVQHLHRINLHPGLQALHAFIQQKYWIPGAKFLIKAVKN</sequence>
<accession>A0A0A9VZP5</accession>
<dbReference type="PANTHER" id="PTHR47331">
    <property type="entry name" value="PHD-TYPE DOMAIN-CONTAINING PROTEIN"/>
    <property type="match status" value="1"/>
</dbReference>
<dbReference type="EMBL" id="GBHO01043941">
    <property type="protein sequence ID" value="JAF99662.1"/>
    <property type="molecule type" value="Transcribed_RNA"/>
</dbReference>
<reference evidence="1" key="2">
    <citation type="submission" date="2014-07" db="EMBL/GenBank/DDBJ databases">
        <authorList>
            <person name="Hull J."/>
        </authorList>
    </citation>
    <scope>NUCLEOTIDE SEQUENCE</scope>
</reference>
<dbReference type="PANTHER" id="PTHR47331:SF2">
    <property type="match status" value="1"/>
</dbReference>
<feature type="non-terminal residue" evidence="1">
    <location>
        <position position="1"/>
    </location>
</feature>
<feature type="non-terminal residue" evidence="1">
    <location>
        <position position="181"/>
    </location>
</feature>
<dbReference type="AlphaFoldDB" id="A0A0A9VZP5"/>
<evidence type="ECO:0000313" key="1">
    <source>
        <dbReference type="EMBL" id="JAF99662.1"/>
    </source>
</evidence>
<proteinExistence type="predicted"/>
<protein>
    <submittedName>
        <fullName evidence="1">Kinesin-like protein KIF15</fullName>
    </submittedName>
</protein>
<organism evidence="1">
    <name type="scientific">Lygus hesperus</name>
    <name type="common">Western plant bug</name>
    <dbReference type="NCBI Taxonomy" id="30085"/>
    <lineage>
        <taxon>Eukaryota</taxon>
        <taxon>Metazoa</taxon>
        <taxon>Ecdysozoa</taxon>
        <taxon>Arthropoda</taxon>
        <taxon>Hexapoda</taxon>
        <taxon>Insecta</taxon>
        <taxon>Pterygota</taxon>
        <taxon>Neoptera</taxon>
        <taxon>Paraneoptera</taxon>
        <taxon>Hemiptera</taxon>
        <taxon>Heteroptera</taxon>
        <taxon>Panheteroptera</taxon>
        <taxon>Cimicomorpha</taxon>
        <taxon>Miridae</taxon>
        <taxon>Mirini</taxon>
        <taxon>Lygus</taxon>
    </lineage>
</organism>
<reference evidence="1" key="1">
    <citation type="journal article" date="2014" name="PLoS ONE">
        <title>Transcriptome-Based Identification of ABC Transporters in the Western Tarnished Plant Bug Lygus hesperus.</title>
        <authorList>
            <person name="Hull J.J."/>
            <person name="Chaney K."/>
            <person name="Geib S.M."/>
            <person name="Fabrick J.A."/>
            <person name="Brent C.S."/>
            <person name="Walsh D."/>
            <person name="Lavine L.C."/>
        </authorList>
    </citation>
    <scope>NUCLEOTIDE SEQUENCE</scope>
</reference>